<evidence type="ECO:0000256" key="5">
    <source>
        <dbReference type="ARBA" id="ARBA00022801"/>
    </source>
</evidence>
<keyword evidence="1 9" id="KW-0540">Nuclease</keyword>
<dbReference type="GO" id="GO:0072344">
    <property type="term" value="P:rescue of stalled ribosome"/>
    <property type="evidence" value="ECO:0007669"/>
    <property type="project" value="UniProtKB-UniRule"/>
</dbReference>
<feature type="binding site" evidence="9">
    <location>
        <begin position="333"/>
        <end position="340"/>
    </location>
    <ligand>
        <name>ATP</name>
        <dbReference type="ChEBI" id="CHEBI:30616"/>
    </ligand>
</feature>
<gene>
    <name evidence="9" type="primary">mutS2</name>
    <name evidence="9" type="synonym">rqcU</name>
    <name evidence="12" type="ORF">L2422_05970</name>
</gene>
<keyword evidence="10" id="KW-0175">Coiled coil</keyword>
<keyword evidence="6 9" id="KW-0067">ATP-binding</keyword>
<dbReference type="PANTHER" id="PTHR48466:SF2">
    <property type="entry name" value="OS10G0509000 PROTEIN"/>
    <property type="match status" value="1"/>
</dbReference>
<dbReference type="HAMAP" id="MF_00092">
    <property type="entry name" value="MutS2"/>
    <property type="match status" value="1"/>
</dbReference>
<dbReference type="GO" id="GO:0004519">
    <property type="term" value="F:endonuclease activity"/>
    <property type="evidence" value="ECO:0007669"/>
    <property type="project" value="UniProtKB-UniRule"/>
</dbReference>
<feature type="domain" description="Smr" evidence="11">
    <location>
        <begin position="711"/>
        <end position="786"/>
    </location>
</feature>
<dbReference type="NCBIfam" id="TIGR01069">
    <property type="entry name" value="mutS2"/>
    <property type="match status" value="1"/>
</dbReference>
<evidence type="ECO:0000256" key="1">
    <source>
        <dbReference type="ARBA" id="ARBA00022722"/>
    </source>
</evidence>
<evidence type="ECO:0000256" key="2">
    <source>
        <dbReference type="ARBA" id="ARBA00022730"/>
    </source>
</evidence>
<keyword evidence="4 9" id="KW-0255">Endonuclease</keyword>
<organism evidence="12 13">
    <name type="scientific">Lactobacillus mulieris</name>
    <dbReference type="NCBI Taxonomy" id="2508708"/>
    <lineage>
        <taxon>Bacteria</taxon>
        <taxon>Bacillati</taxon>
        <taxon>Bacillota</taxon>
        <taxon>Bacilli</taxon>
        <taxon>Lactobacillales</taxon>
        <taxon>Lactobacillaceae</taxon>
        <taxon>Lactobacillus</taxon>
    </lineage>
</organism>
<comment type="subunit">
    <text evidence="9">Homodimer. Binds to stalled ribosomes, contacting rRNA.</text>
</comment>
<evidence type="ECO:0000259" key="11">
    <source>
        <dbReference type="PROSITE" id="PS50828"/>
    </source>
</evidence>
<feature type="coiled-coil region" evidence="10">
    <location>
        <begin position="521"/>
        <end position="627"/>
    </location>
</feature>
<dbReference type="InterPro" id="IPR027417">
    <property type="entry name" value="P-loop_NTPase"/>
</dbReference>
<dbReference type="InterPro" id="IPR036063">
    <property type="entry name" value="Smr_dom_sf"/>
</dbReference>
<dbReference type="PROSITE" id="PS50828">
    <property type="entry name" value="SMR"/>
    <property type="match status" value="1"/>
</dbReference>
<dbReference type="AlphaFoldDB" id="A0AAP3GX20"/>
<evidence type="ECO:0000313" key="12">
    <source>
        <dbReference type="EMBL" id="MCZ3845039.1"/>
    </source>
</evidence>
<dbReference type="Gene3D" id="3.40.50.300">
    <property type="entry name" value="P-loop containing nucleotide triphosphate hydrolases"/>
    <property type="match status" value="1"/>
</dbReference>
<dbReference type="InterPro" id="IPR005747">
    <property type="entry name" value="MutS2"/>
</dbReference>
<dbReference type="PANTHER" id="PTHR48466">
    <property type="entry name" value="OS10G0509000 PROTEIN-RELATED"/>
    <property type="match status" value="1"/>
</dbReference>
<dbReference type="InterPro" id="IPR000432">
    <property type="entry name" value="DNA_mismatch_repair_MutS_C"/>
</dbReference>
<dbReference type="SUPFAM" id="SSF160443">
    <property type="entry name" value="SMR domain-like"/>
    <property type="match status" value="1"/>
</dbReference>
<dbReference type="CDD" id="cd03280">
    <property type="entry name" value="ABC_MutS2"/>
    <property type="match status" value="1"/>
</dbReference>
<dbReference type="EC" id="3.1.-.-" evidence="9"/>
<evidence type="ECO:0000256" key="3">
    <source>
        <dbReference type="ARBA" id="ARBA00022741"/>
    </source>
</evidence>
<dbReference type="SUPFAM" id="SSF48334">
    <property type="entry name" value="DNA repair protein MutS, domain III"/>
    <property type="match status" value="1"/>
</dbReference>
<dbReference type="Proteomes" id="UP001213015">
    <property type="component" value="Unassembled WGS sequence"/>
</dbReference>
<dbReference type="EC" id="3.6.4.-" evidence="9"/>
<evidence type="ECO:0000256" key="6">
    <source>
        <dbReference type="ARBA" id="ARBA00022840"/>
    </source>
</evidence>
<evidence type="ECO:0000256" key="4">
    <source>
        <dbReference type="ARBA" id="ARBA00022759"/>
    </source>
</evidence>
<dbReference type="PIRSF" id="PIRSF005814">
    <property type="entry name" value="MutS_YshD"/>
    <property type="match status" value="1"/>
</dbReference>
<dbReference type="GO" id="GO:0043023">
    <property type="term" value="F:ribosomal large subunit binding"/>
    <property type="evidence" value="ECO:0007669"/>
    <property type="project" value="UniProtKB-UniRule"/>
</dbReference>
<comment type="similarity">
    <text evidence="9">Belongs to the DNA mismatch repair MutS family. MutS2 subfamily.</text>
</comment>
<evidence type="ECO:0000256" key="8">
    <source>
        <dbReference type="ARBA" id="ARBA00023125"/>
    </source>
</evidence>
<dbReference type="GO" id="GO:0140664">
    <property type="term" value="F:ATP-dependent DNA damage sensor activity"/>
    <property type="evidence" value="ECO:0007669"/>
    <property type="project" value="InterPro"/>
</dbReference>
<dbReference type="GO" id="GO:0016887">
    <property type="term" value="F:ATP hydrolysis activity"/>
    <property type="evidence" value="ECO:0007669"/>
    <property type="project" value="InterPro"/>
</dbReference>
<dbReference type="GeneID" id="97459067"/>
<dbReference type="Pfam" id="PF00488">
    <property type="entry name" value="MutS_V"/>
    <property type="match status" value="1"/>
</dbReference>
<dbReference type="InterPro" id="IPR045076">
    <property type="entry name" value="MutS"/>
</dbReference>
<reference evidence="12" key="1">
    <citation type="submission" date="2022-01" db="EMBL/GenBank/DDBJ databases">
        <title>VMRC isolate genome collection.</title>
        <authorList>
            <person name="France M."/>
            <person name="Rutt L."/>
            <person name="Humphrys M."/>
            <person name="Ravel J."/>
        </authorList>
    </citation>
    <scope>NUCLEOTIDE SEQUENCE</scope>
    <source>
        <strain evidence="12">C0127B5</strain>
    </source>
</reference>
<dbReference type="SMART" id="SM00463">
    <property type="entry name" value="SMR"/>
    <property type="match status" value="1"/>
</dbReference>
<accession>A0AAP3GX20</accession>
<dbReference type="InterPro" id="IPR036187">
    <property type="entry name" value="DNA_mismatch_repair_MutS_sf"/>
</dbReference>
<name>A0AAP3GX20_9LACO</name>
<comment type="function">
    <text evidence="9">Endonuclease that is involved in the suppression of homologous recombination and thus may have a key role in the control of bacterial genetic diversity.</text>
</comment>
<dbReference type="EMBL" id="JAKHLF010000009">
    <property type="protein sequence ID" value="MCZ3845039.1"/>
    <property type="molecule type" value="Genomic_DNA"/>
</dbReference>
<feature type="coiled-coil region" evidence="10">
    <location>
        <begin position="147"/>
        <end position="174"/>
    </location>
</feature>
<protein>
    <recommendedName>
        <fullName evidence="9">Endonuclease MutS2</fullName>
        <ecNumber evidence="9">3.1.-.-</ecNumber>
    </recommendedName>
    <alternativeName>
        <fullName evidence="9">Ribosome-associated protein quality control-upstream factor</fullName>
        <shortName evidence="9">RQC-upstream factor</shortName>
        <shortName evidence="9">RqcU</shortName>
        <ecNumber evidence="9">3.6.4.-</ecNumber>
    </alternativeName>
</protein>
<evidence type="ECO:0000256" key="7">
    <source>
        <dbReference type="ARBA" id="ARBA00022884"/>
    </source>
</evidence>
<dbReference type="GO" id="GO:0005524">
    <property type="term" value="F:ATP binding"/>
    <property type="evidence" value="ECO:0007669"/>
    <property type="project" value="UniProtKB-UniRule"/>
</dbReference>
<dbReference type="GO" id="GO:0030983">
    <property type="term" value="F:mismatched DNA binding"/>
    <property type="evidence" value="ECO:0007669"/>
    <property type="project" value="InterPro"/>
</dbReference>
<comment type="function">
    <text evidence="9">Acts as a ribosome collision sensor, splitting the ribosome into its 2 subunits. Detects stalled/collided 70S ribosomes which it binds and splits by an ATP-hydrolysis driven conformational change. Acts upstream of the ribosome quality control system (RQC), a ribosome-associated complex that mediates the extraction of incompletely synthesized nascent chains from stalled ribosomes and their subsequent degradation. Probably generates substrates for RQC.</text>
</comment>
<dbReference type="PROSITE" id="PS00486">
    <property type="entry name" value="DNA_MISMATCH_REPAIR_2"/>
    <property type="match status" value="1"/>
</dbReference>
<dbReference type="GO" id="GO:0019843">
    <property type="term" value="F:rRNA binding"/>
    <property type="evidence" value="ECO:0007669"/>
    <property type="project" value="UniProtKB-UniRule"/>
</dbReference>
<dbReference type="Pfam" id="PF20297">
    <property type="entry name" value="MSSS"/>
    <property type="match status" value="1"/>
</dbReference>
<dbReference type="Gene3D" id="3.30.1370.110">
    <property type="match status" value="1"/>
</dbReference>
<comment type="caution">
    <text evidence="12">The sequence shown here is derived from an EMBL/GenBank/DDBJ whole genome shotgun (WGS) entry which is preliminary data.</text>
</comment>
<evidence type="ECO:0000256" key="9">
    <source>
        <dbReference type="HAMAP-Rule" id="MF_00092"/>
    </source>
</evidence>
<dbReference type="InterPro" id="IPR002625">
    <property type="entry name" value="Smr_dom"/>
</dbReference>
<dbReference type="Pfam" id="PF01713">
    <property type="entry name" value="Smr"/>
    <property type="match status" value="1"/>
</dbReference>
<dbReference type="InterPro" id="IPR007696">
    <property type="entry name" value="DNA_mismatch_repair_MutS_core"/>
</dbReference>
<dbReference type="GO" id="GO:0045910">
    <property type="term" value="P:negative regulation of DNA recombination"/>
    <property type="evidence" value="ECO:0007669"/>
    <property type="project" value="InterPro"/>
</dbReference>
<keyword evidence="8 9" id="KW-0238">DNA-binding</keyword>
<keyword evidence="5 9" id="KW-0378">Hydrolase</keyword>
<dbReference type="FunFam" id="3.40.50.300:FF:000830">
    <property type="entry name" value="Endonuclease MutS2"/>
    <property type="match status" value="1"/>
</dbReference>
<dbReference type="GO" id="GO:0006298">
    <property type="term" value="P:mismatch repair"/>
    <property type="evidence" value="ECO:0007669"/>
    <property type="project" value="InterPro"/>
</dbReference>
<evidence type="ECO:0000313" key="13">
    <source>
        <dbReference type="Proteomes" id="UP001213015"/>
    </source>
</evidence>
<proteinExistence type="inferred from homology"/>
<dbReference type="SMART" id="SM00534">
    <property type="entry name" value="MUTSac"/>
    <property type="match status" value="1"/>
</dbReference>
<evidence type="ECO:0000256" key="10">
    <source>
        <dbReference type="SAM" id="Coils"/>
    </source>
</evidence>
<sequence length="786" mass="87664">MNHKILKILEYPRITEKLAQEAITDTAKKQARDLQPSDNSVQVRIMLAQTRAVANLLRIRGQLPIVNFKPLDGSLKRLKVKASLNAEELANILLILTLAKEINDFIEKNVDAELDLRAIDKILEDLDVPTELLSELKHSIDFDGSVLDSASNELAKLRHDIAANEEEIKNKMASLTKSASKYLSEGLVTIRDDRYVLPVKQEFKGKLGGVVHDQSASGQTLFVEPEAVLNLNNRQQSLLAQERKEIRKILKHLSALAGEDREQLRNIGIALTELDFLQAKAKLAKKMKASEPMISDNHEVLLRQARHPLIDPEKVVPNDISLGIDFDTMLITGPNTGGKTITLKTLGLIQLMAQSGLFIPTNENSQVGVFGEIYADIGDEQSIEQSLSTFSSHMNDIIYIMKHVNKNTLVLIDEIGAGTDPEEGASLAIAILDELREHGAKIMVTTHYPELKLYGYNRDRTTNASMEFDVKNLTPTYLLQVGIPGYSNAFAITRRLGMNEKVVKKAESLTKDSDSELNKMIARLNEQTKEVTAKRKFLAKNLEKSEELLKKLQDGLDIYNQRLQKQLEFANERANEVVAKKRKKAEAIIAELEKQKASGAAIKENKLIDAKGNFNKLAKEADNLANNKVLKREKKRHNVAVGDQVKVLSYGQVGTITKKLSEHDYEVQMGIVKLKVTDRDIEKEASKAPKKKQTIVRTTRKLNRANASSQLDLRGQRYEEAMVNLDRYMDTSLLAGLGSVVIVHGIGTGAIRQGVWQYLKSSRHVKSFNYAPANEGGNGATIVELK</sequence>
<dbReference type="SUPFAM" id="SSF52540">
    <property type="entry name" value="P-loop containing nucleoside triphosphate hydrolases"/>
    <property type="match status" value="1"/>
</dbReference>
<dbReference type="InterPro" id="IPR046893">
    <property type="entry name" value="MSSS"/>
</dbReference>
<dbReference type="SMART" id="SM00533">
    <property type="entry name" value="MUTSd"/>
    <property type="match status" value="1"/>
</dbReference>
<keyword evidence="2 9" id="KW-0699">rRNA-binding</keyword>
<keyword evidence="7 9" id="KW-0694">RNA-binding</keyword>
<dbReference type="RefSeq" id="WP_006586370.1">
    <property type="nucleotide sequence ID" value="NZ_CABMGH010000040.1"/>
</dbReference>
<keyword evidence="3 9" id="KW-0547">Nucleotide-binding</keyword>